<evidence type="ECO:0000256" key="4">
    <source>
        <dbReference type="ARBA" id="ARBA00022540"/>
    </source>
</evidence>
<dbReference type="InterPro" id="IPR005844">
    <property type="entry name" value="A-D-PHexomutase_a/b/a-I"/>
</dbReference>
<dbReference type="InterPro" id="IPR005846">
    <property type="entry name" value="A-D-PHexomutase_a/b/a-III"/>
</dbReference>
<dbReference type="SUPFAM" id="SSF53738">
    <property type="entry name" value="Phosphoglucomutase, first 3 domains"/>
    <property type="match status" value="2"/>
</dbReference>
<keyword evidence="4" id="KW-0396">Initiation factor</keyword>
<evidence type="ECO:0000256" key="3">
    <source>
        <dbReference type="ARBA" id="ARBA00022490"/>
    </source>
</evidence>
<dbReference type="Gene3D" id="3.30.310.50">
    <property type="entry name" value="Alpha-D-phosphohexomutase, C-terminal domain"/>
    <property type="match status" value="1"/>
</dbReference>
<evidence type="ECO:0000256" key="6">
    <source>
        <dbReference type="ARBA" id="ARBA00022917"/>
    </source>
</evidence>
<dbReference type="InterPro" id="IPR029044">
    <property type="entry name" value="Nucleotide-diphossugar_trans"/>
</dbReference>
<dbReference type="EMBL" id="AP027151">
    <property type="protein sequence ID" value="BDV41387.1"/>
    <property type="molecule type" value="Genomic_DNA"/>
</dbReference>
<feature type="domain" description="Alpha-D-phosphohexomutase alpha/beta/alpha" evidence="8">
    <location>
        <begin position="386"/>
        <end position="515"/>
    </location>
</feature>
<evidence type="ECO:0000259" key="10">
    <source>
        <dbReference type="Pfam" id="PF02880"/>
    </source>
</evidence>
<dbReference type="Pfam" id="PF02878">
    <property type="entry name" value="PGM_PMM_I"/>
    <property type="match status" value="1"/>
</dbReference>
<evidence type="ECO:0000259" key="9">
    <source>
        <dbReference type="Pfam" id="PF02879"/>
    </source>
</evidence>
<keyword evidence="13" id="KW-1185">Reference proteome</keyword>
<evidence type="ECO:0000256" key="2">
    <source>
        <dbReference type="ARBA" id="ARBA00010231"/>
    </source>
</evidence>
<evidence type="ECO:0000256" key="5">
    <source>
        <dbReference type="ARBA" id="ARBA00022553"/>
    </source>
</evidence>
<feature type="domain" description="Alpha-D-phosphohexomutase alpha/beta/alpha" evidence="10">
    <location>
        <begin position="658"/>
        <end position="749"/>
    </location>
</feature>
<sequence length="836" mass="92800">MKAVIMAGGFGTRIQPLTSNIPKPMIPLLNRPIMLHIVELLKKYEITDLVMLLYHQPAVIKNFFRDGTDFGVKITYVTPLQDMGTAGAVKCAEKYLDERFVVISGDLLTDFNLKKIVDFHEEKKALATITLTSVKDPLQFGVVITDKEKRITQFLEKPGWGEVISDTINTGIYVLEPEIFRHIPAEENFDFSQDLFPRLLSNSEPLFGYTAKGYWRDIGNTDSYREAHHDIFRGKVNVKIDEPKQDLVGKDLRLGSDVNLDDHVVLDGTVIIGDNSQIFDSAQIKDSVIGRNCTIEAGVRLHRCVIWDNVYVKRGSKLNDSVVCSNVSVGNGVVMEEGTIVADDTSIGEEAYIKRDVKIWPRKVIEAGAIVTGNLIWGEKWKKSLFEGAMIKGLTNIELTPEFVAKLGCAYGTTLPKGSNILAGRDSYRASRMLKRSFIGGLLSAGVNVRDLTMVALPALRYKLRTFGEVGGVQFRQAIDDPASTEIVFLDGEGLDFSSSMGKNVERIFFKENFRRAHHTEPGGLTEIPQQVMDFYREGFLHAIDRSPLHRKSFKVVIDFNFSPASQLLPSILNEMGCEVISLNAYVDEERGGKVPGGRQQSLSQLAKIVASLEANAGFWLDSTVEEVIVADETGKIYEGAELLPLIVGLALKAGERGLFAVPVSAPSAVERMAHEKGCAVTRTKSADRSMIEAALSSEVVLAGSMDGRFAFPKFQAAFDGMFAIAKTIEMIARSGMPLSKVMDEVPQRCFLQTRVPCVWDMKGGIMRKMSEDSLDKEASFIDGIKVNVGEDWALVLPDQYQPYVHIIAEARDAKTAQRLLGEYQKKVEQWKKELS</sequence>
<dbReference type="CDD" id="cd03356">
    <property type="entry name" value="LbH_G1P_AT_C_like"/>
    <property type="match status" value="1"/>
</dbReference>
<gene>
    <name evidence="12" type="ORF">GURASL_03100</name>
</gene>
<dbReference type="Gene3D" id="2.160.10.10">
    <property type="entry name" value="Hexapeptide repeat proteins"/>
    <property type="match status" value="1"/>
</dbReference>
<organism evidence="12 13">
    <name type="scientific">Geotalea uraniireducens</name>
    <dbReference type="NCBI Taxonomy" id="351604"/>
    <lineage>
        <taxon>Bacteria</taxon>
        <taxon>Pseudomonadati</taxon>
        <taxon>Thermodesulfobacteriota</taxon>
        <taxon>Desulfuromonadia</taxon>
        <taxon>Geobacterales</taxon>
        <taxon>Geobacteraceae</taxon>
        <taxon>Geotalea</taxon>
    </lineage>
</organism>
<dbReference type="Pfam" id="PF02880">
    <property type="entry name" value="PGM_PMM_III"/>
    <property type="match status" value="1"/>
</dbReference>
<dbReference type="PANTHER" id="PTHR22572">
    <property type="entry name" value="SUGAR-1-PHOSPHATE GUANYL TRANSFERASE"/>
    <property type="match status" value="1"/>
</dbReference>
<dbReference type="InterPro" id="IPR056764">
    <property type="entry name" value="LbH_EIF2B3/5"/>
</dbReference>
<accession>A0ABM8EG42</accession>
<dbReference type="SUPFAM" id="SSF53448">
    <property type="entry name" value="Nucleotide-diphospho-sugar transferases"/>
    <property type="match status" value="1"/>
</dbReference>
<evidence type="ECO:0000256" key="1">
    <source>
        <dbReference type="ARBA" id="ARBA00004514"/>
    </source>
</evidence>
<dbReference type="Gene3D" id="3.90.550.10">
    <property type="entry name" value="Spore Coat Polysaccharide Biosynthesis Protein SpsA, Chain A"/>
    <property type="match status" value="1"/>
</dbReference>
<keyword evidence="3" id="KW-0963">Cytoplasm</keyword>
<dbReference type="CDD" id="cd04181">
    <property type="entry name" value="NTP_transferase"/>
    <property type="match status" value="1"/>
</dbReference>
<proteinExistence type="inferred from homology"/>
<dbReference type="Gene3D" id="3.40.120.10">
    <property type="entry name" value="Alpha-D-Glucose-1,6-Bisphosphate, subunit A, domain 3"/>
    <property type="match status" value="3"/>
</dbReference>
<comment type="subcellular location">
    <subcellularLocation>
        <location evidence="1">Cytoplasm</location>
        <location evidence="1">Cytosol</location>
    </subcellularLocation>
</comment>
<dbReference type="Pfam" id="PF25084">
    <property type="entry name" value="LbH_EIF2B"/>
    <property type="match status" value="1"/>
</dbReference>
<dbReference type="Proteomes" id="UP001317705">
    <property type="component" value="Chromosome"/>
</dbReference>
<protein>
    <submittedName>
        <fullName evidence="12">Phosphoglucomutase</fullName>
    </submittedName>
</protein>
<evidence type="ECO:0000259" key="7">
    <source>
        <dbReference type="Pfam" id="PF00483"/>
    </source>
</evidence>
<dbReference type="RefSeq" id="WP_282001370.1">
    <property type="nucleotide sequence ID" value="NZ_AP027151.1"/>
</dbReference>
<name>A0ABM8EG42_9BACT</name>
<dbReference type="InterPro" id="IPR005845">
    <property type="entry name" value="A-D-PHexomutase_a/b/a-II"/>
</dbReference>
<dbReference type="SUPFAM" id="SSF55957">
    <property type="entry name" value="Phosphoglucomutase, C-terminal domain"/>
    <property type="match status" value="1"/>
</dbReference>
<dbReference type="Pfam" id="PF02879">
    <property type="entry name" value="PGM_PMM_II"/>
    <property type="match status" value="1"/>
</dbReference>
<feature type="domain" description="Alpha-D-phosphohexomutase alpha/beta/alpha" evidence="9">
    <location>
        <begin position="535"/>
        <end position="635"/>
    </location>
</feature>
<dbReference type="Pfam" id="PF00483">
    <property type="entry name" value="NTP_transferase"/>
    <property type="match status" value="1"/>
</dbReference>
<dbReference type="InterPro" id="IPR036900">
    <property type="entry name" value="A-D-PHexomutase_C_sf"/>
</dbReference>
<dbReference type="InterPro" id="IPR005835">
    <property type="entry name" value="NTP_transferase_dom"/>
</dbReference>
<dbReference type="SUPFAM" id="SSF51161">
    <property type="entry name" value="Trimeric LpxA-like enzymes"/>
    <property type="match status" value="1"/>
</dbReference>
<dbReference type="InterPro" id="IPR011004">
    <property type="entry name" value="Trimer_LpxA-like_sf"/>
</dbReference>
<feature type="domain" description="Nucleotidyl transferase" evidence="7">
    <location>
        <begin position="2"/>
        <end position="231"/>
    </location>
</feature>
<evidence type="ECO:0000313" key="12">
    <source>
        <dbReference type="EMBL" id="BDV41387.1"/>
    </source>
</evidence>
<dbReference type="CDD" id="cd05805">
    <property type="entry name" value="MPG1_transferase"/>
    <property type="match status" value="1"/>
</dbReference>
<dbReference type="InterPro" id="IPR016055">
    <property type="entry name" value="A-D-PHexomutase_a/b/a-I/II/III"/>
</dbReference>
<keyword evidence="5" id="KW-0597">Phosphoprotein</keyword>
<reference evidence="12 13" key="1">
    <citation type="submission" date="2022-12" db="EMBL/GenBank/DDBJ databases">
        <title>Polyphasic characterization of Geotalea uranireducens NIT-SL11 newly isolated from a complex of sewage sludge and microbially reduced graphene oxide.</title>
        <authorList>
            <person name="Xie L."/>
            <person name="Yoshida N."/>
            <person name="Meng L."/>
        </authorList>
    </citation>
    <scope>NUCLEOTIDE SEQUENCE [LARGE SCALE GENOMIC DNA]</scope>
    <source>
        <strain evidence="12 13">NIT-SL11</strain>
    </source>
</reference>
<feature type="domain" description="EIF2B subunit epsilon/gamma LbH" evidence="11">
    <location>
        <begin position="256"/>
        <end position="351"/>
    </location>
</feature>
<evidence type="ECO:0000313" key="13">
    <source>
        <dbReference type="Proteomes" id="UP001317705"/>
    </source>
</evidence>
<dbReference type="InterPro" id="IPR050486">
    <property type="entry name" value="Mannose-1P_guanyltransferase"/>
</dbReference>
<comment type="similarity">
    <text evidence="2">Belongs to the phosphohexose mutase family.</text>
</comment>
<keyword evidence="6" id="KW-0648">Protein biosynthesis</keyword>
<evidence type="ECO:0000259" key="11">
    <source>
        <dbReference type="Pfam" id="PF25084"/>
    </source>
</evidence>
<evidence type="ECO:0000259" key="8">
    <source>
        <dbReference type="Pfam" id="PF02878"/>
    </source>
</evidence>